<proteinExistence type="predicted"/>
<keyword evidence="5" id="KW-1185">Reference proteome</keyword>
<dbReference type="AlphaFoldDB" id="A0A8J6L274"/>
<dbReference type="GO" id="GO:0003676">
    <property type="term" value="F:nucleic acid binding"/>
    <property type="evidence" value="ECO:0007669"/>
    <property type="project" value="InterPro"/>
</dbReference>
<reference evidence="4" key="2">
    <citation type="submission" date="2021-08" db="EMBL/GenBank/DDBJ databases">
        <authorList>
            <person name="Eriksson T."/>
        </authorList>
    </citation>
    <scope>NUCLEOTIDE SEQUENCE</scope>
    <source>
        <strain evidence="4">Stoneville</strain>
        <tissue evidence="4">Whole head</tissue>
    </source>
</reference>
<dbReference type="InterPro" id="IPR038717">
    <property type="entry name" value="Tc1-like_DDE_dom"/>
</dbReference>
<keyword evidence="2" id="KW-0472">Membrane</keyword>
<dbReference type="Gene3D" id="3.30.420.10">
    <property type="entry name" value="Ribonuclease H-like superfamily/Ribonuclease H"/>
    <property type="match status" value="1"/>
</dbReference>
<keyword evidence="2" id="KW-1133">Transmembrane helix</keyword>
<feature type="region of interest" description="Disordered" evidence="1">
    <location>
        <begin position="37"/>
        <end position="93"/>
    </location>
</feature>
<accession>A0A8J6L274</accession>
<evidence type="ECO:0000259" key="3">
    <source>
        <dbReference type="Pfam" id="PF13358"/>
    </source>
</evidence>
<dbReference type="Pfam" id="PF13358">
    <property type="entry name" value="DDE_3"/>
    <property type="match status" value="1"/>
</dbReference>
<evidence type="ECO:0000313" key="5">
    <source>
        <dbReference type="Proteomes" id="UP000719412"/>
    </source>
</evidence>
<evidence type="ECO:0000256" key="1">
    <source>
        <dbReference type="SAM" id="MobiDB-lite"/>
    </source>
</evidence>
<feature type="domain" description="Tc1-like transposase DDE" evidence="3">
    <location>
        <begin position="204"/>
        <end position="344"/>
    </location>
</feature>
<dbReference type="InterPro" id="IPR036397">
    <property type="entry name" value="RNaseH_sf"/>
</dbReference>
<sequence>MSMRGVAPLDFPEVDCLIDEIPPPPRTRSLENIHASTVLPPKRPHRHSCQIHSFNSSRRKSTSSNRRASVGSRRHRTSSAASHMKWMSPEQKAREKKRRRTVCVVVGMFLFILFSCVLVVIVTLTHQTEIGRKNNTLFYYTFAPPPDVVAKPTTSRTSVGERRIWNTSLMMMIFDALKVEISDVRPDSGKPVPVGLDFRPPDSDEKVFSSSSHSRKPLWRINGTRYYPNKVLHQTRSGRITCGYWGYITAAGPGELVEVSPRMNAVKYVQVLDHLHTCLQMTYGEDFPDEIWMVQDNSSVHTSRLVREWFEENPTYRLIPWPFKSPDLNPIENMWGISTREWEDIEEGINIRTRAGLDRHLRNIWERQRGKNTCQNLINSMPKRLREVIDNDGWWTKY</sequence>
<evidence type="ECO:0000256" key="2">
    <source>
        <dbReference type="SAM" id="Phobius"/>
    </source>
</evidence>
<name>A0A8J6L274_TENMO</name>
<protein>
    <recommendedName>
        <fullName evidence="3">Tc1-like transposase DDE domain-containing protein</fullName>
    </recommendedName>
</protein>
<dbReference type="Proteomes" id="UP000719412">
    <property type="component" value="Unassembled WGS sequence"/>
</dbReference>
<organism evidence="4 5">
    <name type="scientific">Tenebrio molitor</name>
    <name type="common">Yellow mealworm beetle</name>
    <dbReference type="NCBI Taxonomy" id="7067"/>
    <lineage>
        <taxon>Eukaryota</taxon>
        <taxon>Metazoa</taxon>
        <taxon>Ecdysozoa</taxon>
        <taxon>Arthropoda</taxon>
        <taxon>Hexapoda</taxon>
        <taxon>Insecta</taxon>
        <taxon>Pterygota</taxon>
        <taxon>Neoptera</taxon>
        <taxon>Endopterygota</taxon>
        <taxon>Coleoptera</taxon>
        <taxon>Polyphaga</taxon>
        <taxon>Cucujiformia</taxon>
        <taxon>Tenebrionidae</taxon>
        <taxon>Tenebrio</taxon>
    </lineage>
</organism>
<dbReference type="EMBL" id="JABDTM020028493">
    <property type="protein sequence ID" value="KAH0808839.1"/>
    <property type="molecule type" value="Genomic_DNA"/>
</dbReference>
<feature type="transmembrane region" description="Helical" evidence="2">
    <location>
        <begin position="102"/>
        <end position="124"/>
    </location>
</feature>
<keyword evidence="2" id="KW-0812">Transmembrane</keyword>
<reference evidence="4" key="1">
    <citation type="journal article" date="2020" name="J Insects Food Feed">
        <title>The yellow mealworm (Tenebrio molitor) genome: a resource for the emerging insects as food and feed industry.</title>
        <authorList>
            <person name="Eriksson T."/>
            <person name="Andere A."/>
            <person name="Kelstrup H."/>
            <person name="Emery V."/>
            <person name="Picard C."/>
        </authorList>
    </citation>
    <scope>NUCLEOTIDE SEQUENCE</scope>
    <source>
        <strain evidence="4">Stoneville</strain>
        <tissue evidence="4">Whole head</tissue>
    </source>
</reference>
<comment type="caution">
    <text evidence="4">The sequence shown here is derived from an EMBL/GenBank/DDBJ whole genome shotgun (WGS) entry which is preliminary data.</text>
</comment>
<evidence type="ECO:0000313" key="4">
    <source>
        <dbReference type="EMBL" id="KAH0808839.1"/>
    </source>
</evidence>
<gene>
    <name evidence="4" type="ORF">GEV33_013950</name>
</gene>